<proteinExistence type="predicted"/>
<reference evidence="1" key="1">
    <citation type="journal article" date="2015" name="Nature">
        <title>Complex archaea that bridge the gap between prokaryotes and eukaryotes.</title>
        <authorList>
            <person name="Spang A."/>
            <person name="Saw J.H."/>
            <person name="Jorgensen S.L."/>
            <person name="Zaremba-Niedzwiedzka K."/>
            <person name="Martijn J."/>
            <person name="Lind A.E."/>
            <person name="van Eijk R."/>
            <person name="Schleper C."/>
            <person name="Guy L."/>
            <person name="Ettema T.J."/>
        </authorList>
    </citation>
    <scope>NUCLEOTIDE SEQUENCE</scope>
</reference>
<accession>A0A0F9KT58</accession>
<organism evidence="1">
    <name type="scientific">marine sediment metagenome</name>
    <dbReference type="NCBI Taxonomy" id="412755"/>
    <lineage>
        <taxon>unclassified sequences</taxon>
        <taxon>metagenomes</taxon>
        <taxon>ecological metagenomes</taxon>
    </lineage>
</organism>
<dbReference type="EMBL" id="LAZR01007499">
    <property type="protein sequence ID" value="KKM84883.1"/>
    <property type="molecule type" value="Genomic_DNA"/>
</dbReference>
<sequence length="63" mass="7345">MFEELEVPVKEKKISLPKINIEHKENVGQYFGLLLTGTPHLRFSITDKKGKEIYSNLLNVEMR</sequence>
<protein>
    <submittedName>
        <fullName evidence="1">Uncharacterized protein</fullName>
    </submittedName>
</protein>
<comment type="caution">
    <text evidence="1">The sequence shown here is derived from an EMBL/GenBank/DDBJ whole genome shotgun (WGS) entry which is preliminary data.</text>
</comment>
<gene>
    <name evidence="1" type="ORF">LCGC14_1294690</name>
</gene>
<evidence type="ECO:0000313" key="1">
    <source>
        <dbReference type="EMBL" id="KKM84883.1"/>
    </source>
</evidence>
<name>A0A0F9KT58_9ZZZZ</name>
<dbReference type="AlphaFoldDB" id="A0A0F9KT58"/>